<proteinExistence type="predicted"/>
<dbReference type="AlphaFoldDB" id="A0A543E9L7"/>
<keyword evidence="2" id="KW-1185">Reference proteome</keyword>
<comment type="caution">
    <text evidence="1">The sequence shown here is derived from an EMBL/GenBank/DDBJ whole genome shotgun (WGS) entry which is preliminary data.</text>
</comment>
<sequence length="69" mass="8099">MNISELILQKIETDKVFRLELASKIDLSERQIQNLVDNHRKGKSVRLRDALAVDYYKSKGFSKKEIYTN</sequence>
<reference evidence="1 2" key="1">
    <citation type="submission" date="2019-06" db="EMBL/GenBank/DDBJ databases">
        <title>Sorghum-associated microbial communities from plants grown in Nebraska, USA.</title>
        <authorList>
            <person name="Schachtman D."/>
        </authorList>
    </citation>
    <scope>NUCLEOTIDE SEQUENCE [LARGE SCALE GENOMIC DNA]</scope>
    <source>
        <strain evidence="1 2">110</strain>
    </source>
</reference>
<dbReference type="Proteomes" id="UP000316437">
    <property type="component" value="Unassembled WGS sequence"/>
</dbReference>
<accession>A0A543E9L7</accession>
<evidence type="ECO:0000313" key="1">
    <source>
        <dbReference type="EMBL" id="TQM18290.1"/>
    </source>
</evidence>
<organism evidence="1 2">
    <name type="scientific">Chryseobacterium aquifrigidense</name>
    <dbReference type="NCBI Taxonomy" id="558021"/>
    <lineage>
        <taxon>Bacteria</taxon>
        <taxon>Pseudomonadati</taxon>
        <taxon>Bacteroidota</taxon>
        <taxon>Flavobacteriia</taxon>
        <taxon>Flavobacteriales</taxon>
        <taxon>Weeksellaceae</taxon>
        <taxon>Chryseobacterium group</taxon>
        <taxon>Chryseobacterium</taxon>
    </lineage>
</organism>
<dbReference type="EMBL" id="VFPD01000003">
    <property type="protein sequence ID" value="TQM18290.1"/>
    <property type="molecule type" value="Genomic_DNA"/>
</dbReference>
<dbReference type="RefSeq" id="WP_142018652.1">
    <property type="nucleotide sequence ID" value="NZ_VFPD01000003.1"/>
</dbReference>
<name>A0A543E9L7_9FLAO</name>
<protein>
    <submittedName>
        <fullName evidence="1">Uncharacterized protein</fullName>
    </submittedName>
</protein>
<gene>
    <name evidence="1" type="ORF">FB551_4071</name>
</gene>
<evidence type="ECO:0000313" key="2">
    <source>
        <dbReference type="Proteomes" id="UP000316437"/>
    </source>
</evidence>